<gene>
    <name evidence="1" type="ORF">FIBSPDRAFT_890207</name>
</gene>
<dbReference type="GO" id="GO:0003676">
    <property type="term" value="F:nucleic acid binding"/>
    <property type="evidence" value="ECO:0007669"/>
    <property type="project" value="InterPro"/>
</dbReference>
<dbReference type="OrthoDB" id="3227343at2759"/>
<evidence type="ECO:0000313" key="1">
    <source>
        <dbReference type="EMBL" id="KZP22568.1"/>
    </source>
</evidence>
<protein>
    <submittedName>
        <fullName evidence="1">Uncharacterized protein</fullName>
    </submittedName>
</protein>
<dbReference type="EMBL" id="KV417538">
    <property type="protein sequence ID" value="KZP22568.1"/>
    <property type="molecule type" value="Genomic_DNA"/>
</dbReference>
<dbReference type="AlphaFoldDB" id="A0A166L4K1"/>
<reference evidence="1 2" key="1">
    <citation type="journal article" date="2016" name="Mol. Biol. Evol.">
        <title>Comparative Genomics of Early-Diverging Mushroom-Forming Fungi Provides Insights into the Origins of Lignocellulose Decay Capabilities.</title>
        <authorList>
            <person name="Nagy L.G."/>
            <person name="Riley R."/>
            <person name="Tritt A."/>
            <person name="Adam C."/>
            <person name="Daum C."/>
            <person name="Floudas D."/>
            <person name="Sun H."/>
            <person name="Yadav J.S."/>
            <person name="Pangilinan J."/>
            <person name="Larsson K.H."/>
            <person name="Matsuura K."/>
            <person name="Barry K."/>
            <person name="Labutti K."/>
            <person name="Kuo R."/>
            <person name="Ohm R.A."/>
            <person name="Bhattacharya S.S."/>
            <person name="Shirouzu T."/>
            <person name="Yoshinaga Y."/>
            <person name="Martin F.M."/>
            <person name="Grigoriev I.V."/>
            <person name="Hibbett D.S."/>
        </authorList>
    </citation>
    <scope>NUCLEOTIDE SEQUENCE [LARGE SCALE GENOMIC DNA]</scope>
    <source>
        <strain evidence="1 2">CBS 109695</strain>
    </source>
</reference>
<name>A0A166L4K1_9AGAM</name>
<keyword evidence="2" id="KW-1185">Reference proteome</keyword>
<dbReference type="Gene3D" id="3.30.420.10">
    <property type="entry name" value="Ribonuclease H-like superfamily/Ribonuclease H"/>
    <property type="match status" value="1"/>
</dbReference>
<sequence>MTQMIRQCIRTDQRDWAKHLPAVEFAMNSASSATTGYAPFFLNTGRMPRSMIWNEDTVGATTINQLGSGRSPEGPEEDTGLTLSMMCLMADRKIIPVLGSPISELNPEIGPGLKMAYKPTENAMRNSPSHFPLFTMTDQTATLPVVAGVRQWTSEQVLNFLRYSWDIRDWDPSVPCTSESVPEPRGYATWALAHQHEYPLYLPPLIKVSKVVVDGVMTTLVKPLNTPATGTVSGSAPAATPGCREKPSVLAVTRKNDAFRLGCYHSVAWETPACYSSRSGSSHHSRHIVHTLLTIL</sequence>
<dbReference type="InterPro" id="IPR036397">
    <property type="entry name" value="RNaseH_sf"/>
</dbReference>
<organism evidence="1 2">
    <name type="scientific">Athelia psychrophila</name>
    <dbReference type="NCBI Taxonomy" id="1759441"/>
    <lineage>
        <taxon>Eukaryota</taxon>
        <taxon>Fungi</taxon>
        <taxon>Dikarya</taxon>
        <taxon>Basidiomycota</taxon>
        <taxon>Agaricomycotina</taxon>
        <taxon>Agaricomycetes</taxon>
        <taxon>Agaricomycetidae</taxon>
        <taxon>Atheliales</taxon>
        <taxon>Atheliaceae</taxon>
        <taxon>Athelia</taxon>
    </lineage>
</organism>
<proteinExistence type="predicted"/>
<dbReference type="Proteomes" id="UP000076532">
    <property type="component" value="Unassembled WGS sequence"/>
</dbReference>
<accession>A0A166L4K1</accession>
<evidence type="ECO:0000313" key="2">
    <source>
        <dbReference type="Proteomes" id="UP000076532"/>
    </source>
</evidence>
<dbReference type="STRING" id="436010.A0A166L4K1"/>